<protein>
    <submittedName>
        <fullName evidence="1">Uncharacterized protein</fullName>
    </submittedName>
</protein>
<comment type="caution">
    <text evidence="1">The sequence shown here is derived from an EMBL/GenBank/DDBJ whole genome shotgun (WGS) entry which is preliminary data.</text>
</comment>
<keyword evidence="2" id="KW-1185">Reference proteome</keyword>
<reference evidence="1 2" key="1">
    <citation type="journal article" date="2018" name="Sci. Rep.">
        <title>Genomic signatures of local adaptation to the degree of environmental predictability in rotifers.</title>
        <authorList>
            <person name="Franch-Gras L."/>
            <person name="Hahn C."/>
            <person name="Garcia-Roger E.M."/>
            <person name="Carmona M.J."/>
            <person name="Serra M."/>
            <person name="Gomez A."/>
        </authorList>
    </citation>
    <scope>NUCLEOTIDE SEQUENCE [LARGE SCALE GENOMIC DNA]</scope>
    <source>
        <strain evidence="1">HYR1</strain>
    </source>
</reference>
<name>A0A3M7PRA1_BRAPC</name>
<organism evidence="1 2">
    <name type="scientific">Brachionus plicatilis</name>
    <name type="common">Marine rotifer</name>
    <name type="synonym">Brachionus muelleri</name>
    <dbReference type="NCBI Taxonomy" id="10195"/>
    <lineage>
        <taxon>Eukaryota</taxon>
        <taxon>Metazoa</taxon>
        <taxon>Spiralia</taxon>
        <taxon>Gnathifera</taxon>
        <taxon>Rotifera</taxon>
        <taxon>Eurotatoria</taxon>
        <taxon>Monogononta</taxon>
        <taxon>Pseudotrocha</taxon>
        <taxon>Ploima</taxon>
        <taxon>Brachionidae</taxon>
        <taxon>Brachionus</taxon>
    </lineage>
</organism>
<gene>
    <name evidence="1" type="ORF">BpHYR1_043503</name>
</gene>
<dbReference type="AlphaFoldDB" id="A0A3M7PRA1"/>
<proteinExistence type="predicted"/>
<evidence type="ECO:0000313" key="2">
    <source>
        <dbReference type="Proteomes" id="UP000276133"/>
    </source>
</evidence>
<dbReference type="EMBL" id="REGN01009319">
    <property type="protein sequence ID" value="RNA01449.1"/>
    <property type="molecule type" value="Genomic_DNA"/>
</dbReference>
<sequence>MWEFHVQKSKERRKCDDFGMYSIFSTTYSENILDYFLVEFSRINYVLNLNLCNILARQSTITEFKK</sequence>
<evidence type="ECO:0000313" key="1">
    <source>
        <dbReference type="EMBL" id="RNA01449.1"/>
    </source>
</evidence>
<accession>A0A3M7PRA1</accession>
<dbReference type="Proteomes" id="UP000276133">
    <property type="component" value="Unassembled WGS sequence"/>
</dbReference>